<feature type="transmembrane region" description="Helical" evidence="2">
    <location>
        <begin position="160"/>
        <end position="179"/>
    </location>
</feature>
<dbReference type="SUPFAM" id="SSF55874">
    <property type="entry name" value="ATPase domain of HSP90 chaperone/DNA topoisomerase II/histidine kinase"/>
    <property type="match status" value="1"/>
</dbReference>
<feature type="transmembrane region" description="Helical" evidence="2">
    <location>
        <begin position="38"/>
        <end position="55"/>
    </location>
</feature>
<dbReference type="EMBL" id="VSSQ01001889">
    <property type="protein sequence ID" value="MPM11857.1"/>
    <property type="molecule type" value="Genomic_DNA"/>
</dbReference>
<dbReference type="InterPro" id="IPR036890">
    <property type="entry name" value="HATPase_C_sf"/>
</dbReference>
<feature type="transmembrane region" description="Helical" evidence="2">
    <location>
        <begin position="6"/>
        <end position="26"/>
    </location>
</feature>
<proteinExistence type="predicted"/>
<keyword evidence="2" id="KW-1133">Transmembrane helix</keyword>
<feature type="transmembrane region" description="Helical" evidence="2">
    <location>
        <begin position="120"/>
        <end position="140"/>
    </location>
</feature>
<organism evidence="4">
    <name type="scientific">bioreactor metagenome</name>
    <dbReference type="NCBI Taxonomy" id="1076179"/>
    <lineage>
        <taxon>unclassified sequences</taxon>
        <taxon>metagenomes</taxon>
        <taxon>ecological metagenomes</taxon>
    </lineage>
</organism>
<feature type="domain" description="Histidine kinase" evidence="3">
    <location>
        <begin position="312"/>
        <end position="419"/>
    </location>
</feature>
<dbReference type="PANTHER" id="PTHR43547">
    <property type="entry name" value="TWO-COMPONENT HISTIDINE KINASE"/>
    <property type="match status" value="1"/>
</dbReference>
<protein>
    <recommendedName>
        <fullName evidence="3">Histidine kinase domain-containing protein</fullName>
    </recommendedName>
</protein>
<dbReference type="PROSITE" id="PS50109">
    <property type="entry name" value="HIS_KIN"/>
    <property type="match status" value="1"/>
</dbReference>
<dbReference type="InterPro" id="IPR004358">
    <property type="entry name" value="Sig_transdc_His_kin-like_C"/>
</dbReference>
<keyword evidence="1" id="KW-0597">Phosphoprotein</keyword>
<dbReference type="PRINTS" id="PR00344">
    <property type="entry name" value="BCTRLSENSOR"/>
</dbReference>
<reference evidence="4" key="1">
    <citation type="submission" date="2019-08" db="EMBL/GenBank/DDBJ databases">
        <authorList>
            <person name="Kucharzyk K."/>
            <person name="Murdoch R.W."/>
            <person name="Higgins S."/>
            <person name="Loffler F."/>
        </authorList>
    </citation>
    <scope>NUCLEOTIDE SEQUENCE</scope>
</reference>
<evidence type="ECO:0000256" key="1">
    <source>
        <dbReference type="ARBA" id="ARBA00022553"/>
    </source>
</evidence>
<sequence>MYTGFFDIINSILQCTMFIMTINYCIDEKYKKSKIQTFSLIGGISLVIILITSIMGNYSLAIIIMHIVSLVLAVLPYYKDKLSATIGFSIIYFIICINSIVSNIIINFVSNVITIDSTNINLLLILVVYIPSYIISYFVLSNMKFMYKVFLTIKSRISSIITFIIITIILDFIISLSFIINGKDNPIFEEIVFLLLGGFIILVTWYFASVNKKSSEIYNLNTELENKINELKKIKHDYGSQISYLYGAYLMKNYDKLGELFKSAIEGNNISTQVKVVSDENSLISRIVNSINFIDIDILIDEKAKLEDTNIDEMDLQRIISNILRNSIEALNGRGLLMIKSFYNYNHIVISIQNNGPQIDKDIIDKIFHQGFSTKENKHKENGFGLYIVKELVNKHNGNIQVKSEETLTEFIIKLPLHI</sequence>
<comment type="caution">
    <text evidence="4">The sequence shown here is derived from an EMBL/GenBank/DDBJ whole genome shotgun (WGS) entry which is preliminary data.</text>
</comment>
<dbReference type="InterPro" id="IPR005467">
    <property type="entry name" value="His_kinase_dom"/>
</dbReference>
<dbReference type="AlphaFoldDB" id="A0A644X7F3"/>
<keyword evidence="2" id="KW-0472">Membrane</keyword>
<accession>A0A644X7F3</accession>
<evidence type="ECO:0000256" key="2">
    <source>
        <dbReference type="SAM" id="Phobius"/>
    </source>
</evidence>
<evidence type="ECO:0000313" key="4">
    <source>
        <dbReference type="EMBL" id="MPM11857.1"/>
    </source>
</evidence>
<dbReference type="Gene3D" id="3.30.565.10">
    <property type="entry name" value="Histidine kinase-like ATPase, C-terminal domain"/>
    <property type="match status" value="1"/>
</dbReference>
<keyword evidence="2" id="KW-0812">Transmembrane</keyword>
<evidence type="ECO:0000259" key="3">
    <source>
        <dbReference type="PROSITE" id="PS50109"/>
    </source>
</evidence>
<dbReference type="Pfam" id="PF02518">
    <property type="entry name" value="HATPase_c"/>
    <property type="match status" value="1"/>
</dbReference>
<dbReference type="SMART" id="SM00387">
    <property type="entry name" value="HATPase_c"/>
    <property type="match status" value="1"/>
</dbReference>
<dbReference type="PANTHER" id="PTHR43547:SF10">
    <property type="entry name" value="SENSOR HISTIDINE KINASE DCUS"/>
    <property type="match status" value="1"/>
</dbReference>
<dbReference type="InterPro" id="IPR003594">
    <property type="entry name" value="HATPase_dom"/>
</dbReference>
<gene>
    <name evidence="4" type="ORF">SDC9_58208</name>
</gene>
<feature type="transmembrane region" description="Helical" evidence="2">
    <location>
        <begin position="191"/>
        <end position="208"/>
    </location>
</feature>
<dbReference type="GO" id="GO:0000155">
    <property type="term" value="F:phosphorelay sensor kinase activity"/>
    <property type="evidence" value="ECO:0007669"/>
    <property type="project" value="TreeGrafter"/>
</dbReference>
<feature type="transmembrane region" description="Helical" evidence="2">
    <location>
        <begin position="90"/>
        <end position="114"/>
    </location>
</feature>
<name>A0A644X7F3_9ZZZZ</name>